<reference evidence="4" key="1">
    <citation type="submission" date="2017-01" db="EMBL/GenBank/DDBJ databases">
        <authorList>
            <person name="Varghese N."/>
            <person name="Submissions S."/>
        </authorList>
    </citation>
    <scope>NUCLEOTIDE SEQUENCE [LARGE SCALE GENOMIC DNA]</scope>
    <source>
        <strain evidence="4">DSM 45196</strain>
    </source>
</reference>
<protein>
    <recommendedName>
        <fullName evidence="5">DUF2637 domain-containing protein</fullName>
    </recommendedName>
</protein>
<sequence length="324" mass="35913">MKMMAQLGGGSDGTSLKIQRIVRRGNIGIGAIILLSAMILSWNHTADLFEWAFYSGWLAQIGVLMVEFTFFLGALNIILARAAGMKAGWPARVTFLFGSLLVGWSNVSSGRMLLSREDTAVALGLSIPICLFLMEAIVSRALFQFRDRILSGKKKEGTLEVDQVVKENSSDVEDSIDPASVAVEKEQKGEETAEENVLNVQEMEKGETDVPVTEEEVSPTVGDQAEISAMKAEEQSLTPTEEDRQEREEKKEEQSKNDTPANLSEKRMEKEDVLEVALNIWKEECKGSSLVEKKRPGRKRIMKETGCTDHMAKIVVNELKKKAS</sequence>
<feature type="region of interest" description="Disordered" evidence="1">
    <location>
        <begin position="166"/>
        <end position="268"/>
    </location>
</feature>
<feature type="transmembrane region" description="Helical" evidence="2">
    <location>
        <begin position="119"/>
        <end position="143"/>
    </location>
</feature>
<evidence type="ECO:0000313" key="3">
    <source>
        <dbReference type="EMBL" id="SIS48017.1"/>
    </source>
</evidence>
<keyword evidence="2" id="KW-1133">Transmembrane helix</keyword>
<dbReference type="EMBL" id="FTOD01000002">
    <property type="protein sequence ID" value="SIS48017.1"/>
    <property type="molecule type" value="Genomic_DNA"/>
</dbReference>
<keyword evidence="4" id="KW-1185">Reference proteome</keyword>
<organism evidence="3 4">
    <name type="scientific">Kroppenstedtia eburnea</name>
    <dbReference type="NCBI Taxonomy" id="714067"/>
    <lineage>
        <taxon>Bacteria</taxon>
        <taxon>Bacillati</taxon>
        <taxon>Bacillota</taxon>
        <taxon>Bacilli</taxon>
        <taxon>Bacillales</taxon>
        <taxon>Thermoactinomycetaceae</taxon>
        <taxon>Kroppenstedtia</taxon>
    </lineage>
</organism>
<keyword evidence="2" id="KW-0472">Membrane</keyword>
<dbReference type="Proteomes" id="UP000186795">
    <property type="component" value="Unassembled WGS sequence"/>
</dbReference>
<proteinExistence type="predicted"/>
<feature type="transmembrane region" description="Helical" evidence="2">
    <location>
        <begin position="54"/>
        <end position="77"/>
    </location>
</feature>
<evidence type="ECO:0000256" key="2">
    <source>
        <dbReference type="SAM" id="Phobius"/>
    </source>
</evidence>
<dbReference type="RefSeq" id="WP_076523560.1">
    <property type="nucleotide sequence ID" value="NZ_CP048103.1"/>
</dbReference>
<feature type="transmembrane region" description="Helical" evidence="2">
    <location>
        <begin position="89"/>
        <end position="107"/>
    </location>
</feature>
<dbReference type="AlphaFoldDB" id="A0A1N7JFA5"/>
<keyword evidence="2" id="KW-0812">Transmembrane</keyword>
<feature type="transmembrane region" description="Helical" evidence="2">
    <location>
        <begin position="21"/>
        <end position="42"/>
    </location>
</feature>
<gene>
    <name evidence="3" type="ORF">SAMN05421790_10225</name>
</gene>
<evidence type="ECO:0000256" key="1">
    <source>
        <dbReference type="SAM" id="MobiDB-lite"/>
    </source>
</evidence>
<feature type="compositionally biased region" description="Basic and acidic residues" evidence="1">
    <location>
        <begin position="241"/>
        <end position="256"/>
    </location>
</feature>
<accession>A0A1N7JFA5</accession>
<evidence type="ECO:0008006" key="5">
    <source>
        <dbReference type="Google" id="ProtNLM"/>
    </source>
</evidence>
<evidence type="ECO:0000313" key="4">
    <source>
        <dbReference type="Proteomes" id="UP000186795"/>
    </source>
</evidence>
<name>A0A1N7JFA5_9BACL</name>